<dbReference type="InterPro" id="IPR011008">
    <property type="entry name" value="Dimeric_a/b-barrel"/>
</dbReference>
<feature type="region of interest" description="Disordered" evidence="1">
    <location>
        <begin position="1"/>
        <end position="29"/>
    </location>
</feature>
<dbReference type="EMBL" id="FWFG01000048">
    <property type="protein sequence ID" value="SLM90555.1"/>
    <property type="molecule type" value="Genomic_DNA"/>
</dbReference>
<evidence type="ECO:0000313" key="2">
    <source>
        <dbReference type="EMBL" id="SLM90555.1"/>
    </source>
</evidence>
<keyword evidence="3" id="KW-1185">Reference proteome</keyword>
<evidence type="ECO:0000256" key="1">
    <source>
        <dbReference type="SAM" id="MobiDB-lite"/>
    </source>
</evidence>
<feature type="compositionally biased region" description="Basic and acidic residues" evidence="1">
    <location>
        <begin position="11"/>
        <end position="22"/>
    </location>
</feature>
<gene>
    <name evidence="2" type="ORF">FM110_05200</name>
</gene>
<name>A0A1X6WZI5_9MICO</name>
<sequence length="149" mass="16362">MGPATTTSEAGPKEDPPSESSRRSRMTTENADVARLASLLAATDARSASCCCFLLHVQPERLADYVEAHQDVWAEMREALTDAGWRNYSLFLRPEDGIVVGYFEADDCDAAQEAIARASVSLRWEAAMAEYFTPGGGDKQILPQYFHLA</sequence>
<dbReference type="GO" id="GO:0019301">
    <property type="term" value="P:rhamnose catabolic process"/>
    <property type="evidence" value="ECO:0007669"/>
    <property type="project" value="TreeGrafter"/>
</dbReference>
<dbReference type="InterPro" id="IPR008000">
    <property type="entry name" value="Rham/fucose_mutarotase"/>
</dbReference>
<evidence type="ECO:0000313" key="3">
    <source>
        <dbReference type="Proteomes" id="UP000195981"/>
    </source>
</evidence>
<dbReference type="AlphaFoldDB" id="A0A1X6WZI5"/>
<accession>A0A1X6WZI5</accession>
<reference evidence="2 3" key="1">
    <citation type="submission" date="2017-02" db="EMBL/GenBank/DDBJ databases">
        <authorList>
            <person name="Peterson S.W."/>
        </authorList>
    </citation>
    <scope>NUCLEOTIDE SEQUENCE [LARGE SCALE GENOMIC DNA]</scope>
    <source>
        <strain evidence="2 3">CIP104813</strain>
    </source>
</reference>
<proteinExistence type="predicted"/>
<dbReference type="GO" id="GO:0016857">
    <property type="term" value="F:racemase and epimerase activity, acting on carbohydrates and derivatives"/>
    <property type="evidence" value="ECO:0007669"/>
    <property type="project" value="InterPro"/>
</dbReference>
<organism evidence="2 3">
    <name type="scientific">Brachybacterium nesterenkovii</name>
    <dbReference type="NCBI Taxonomy" id="47847"/>
    <lineage>
        <taxon>Bacteria</taxon>
        <taxon>Bacillati</taxon>
        <taxon>Actinomycetota</taxon>
        <taxon>Actinomycetes</taxon>
        <taxon>Micrococcales</taxon>
        <taxon>Dermabacteraceae</taxon>
        <taxon>Brachybacterium</taxon>
    </lineage>
</organism>
<dbReference type="SUPFAM" id="SSF54909">
    <property type="entry name" value="Dimeric alpha+beta barrel"/>
    <property type="match status" value="1"/>
</dbReference>
<dbReference type="PANTHER" id="PTHR34389">
    <property type="entry name" value="L-RHAMNOSE MUTAROTASE"/>
    <property type="match status" value="1"/>
</dbReference>
<dbReference type="Gene3D" id="3.30.70.100">
    <property type="match status" value="1"/>
</dbReference>
<dbReference type="PANTHER" id="PTHR34389:SF2">
    <property type="entry name" value="L-RHAMNOSE MUTAROTASE"/>
    <property type="match status" value="1"/>
</dbReference>
<protein>
    <submittedName>
        <fullName evidence="2">L-rhamnose mutarotase</fullName>
    </submittedName>
</protein>
<dbReference type="Proteomes" id="UP000195981">
    <property type="component" value="Unassembled WGS sequence"/>
</dbReference>
<dbReference type="Pfam" id="PF05336">
    <property type="entry name" value="rhaM"/>
    <property type="match status" value="1"/>
</dbReference>